<name>A0A1E5CBJ7_9GAMM</name>
<feature type="transmembrane region" description="Helical" evidence="8">
    <location>
        <begin position="7"/>
        <end position="28"/>
    </location>
</feature>
<dbReference type="GO" id="GO:0006935">
    <property type="term" value="P:chemotaxis"/>
    <property type="evidence" value="ECO:0007669"/>
    <property type="project" value="InterPro"/>
</dbReference>
<dbReference type="Pfam" id="PF00015">
    <property type="entry name" value="MCPsignal"/>
    <property type="match status" value="1"/>
</dbReference>
<reference evidence="11 12" key="1">
    <citation type="journal article" date="2012" name="Science">
        <title>Ecological populations of bacteria act as socially cohesive units of antibiotic production and resistance.</title>
        <authorList>
            <person name="Cordero O.X."/>
            <person name="Wildschutte H."/>
            <person name="Kirkup B."/>
            <person name="Proehl S."/>
            <person name="Ngo L."/>
            <person name="Hussain F."/>
            <person name="Le Roux F."/>
            <person name="Mincer T."/>
            <person name="Polz M.F."/>
        </authorList>
    </citation>
    <scope>NUCLEOTIDE SEQUENCE [LARGE SCALE GENOMIC DNA]</scope>
    <source>
        <strain evidence="11 12">FF-454</strain>
    </source>
</reference>
<dbReference type="InterPro" id="IPR004090">
    <property type="entry name" value="Chemotax_Me-accpt_rcpt"/>
</dbReference>
<evidence type="ECO:0000256" key="8">
    <source>
        <dbReference type="SAM" id="Phobius"/>
    </source>
</evidence>
<dbReference type="GO" id="GO:0016020">
    <property type="term" value="C:membrane"/>
    <property type="evidence" value="ECO:0007669"/>
    <property type="project" value="UniProtKB-SubCell"/>
</dbReference>
<evidence type="ECO:0000256" key="3">
    <source>
        <dbReference type="ARBA" id="ARBA00022989"/>
    </source>
</evidence>
<evidence type="ECO:0000256" key="4">
    <source>
        <dbReference type="ARBA" id="ARBA00023136"/>
    </source>
</evidence>
<gene>
    <name evidence="11" type="ORF">A1OK_19835</name>
</gene>
<dbReference type="InterPro" id="IPR003660">
    <property type="entry name" value="HAMP_dom"/>
</dbReference>
<dbReference type="PRINTS" id="PR00260">
    <property type="entry name" value="CHEMTRNSDUCR"/>
</dbReference>
<dbReference type="InterPro" id="IPR004089">
    <property type="entry name" value="MCPsignal_dom"/>
</dbReference>
<comment type="caution">
    <text evidence="11">The sequence shown here is derived from an EMBL/GenBank/DDBJ whole genome shotgun (WGS) entry which is preliminary data.</text>
</comment>
<comment type="similarity">
    <text evidence="6">Belongs to the methyl-accepting chemotaxis (MCP) protein family.</text>
</comment>
<dbReference type="GO" id="GO:0004888">
    <property type="term" value="F:transmembrane signaling receptor activity"/>
    <property type="evidence" value="ECO:0007669"/>
    <property type="project" value="InterPro"/>
</dbReference>
<evidence type="ECO:0000256" key="1">
    <source>
        <dbReference type="ARBA" id="ARBA00004141"/>
    </source>
</evidence>
<dbReference type="EMBL" id="AJWN02000032">
    <property type="protein sequence ID" value="OEE62835.1"/>
    <property type="molecule type" value="Genomic_DNA"/>
</dbReference>
<dbReference type="AlphaFoldDB" id="A0A1E5CBJ7"/>
<dbReference type="Proteomes" id="UP000095039">
    <property type="component" value="Unassembled WGS sequence"/>
</dbReference>
<proteinExistence type="inferred from homology"/>
<feature type="domain" description="Methyl-accepting transducer" evidence="9">
    <location>
        <begin position="260"/>
        <end position="496"/>
    </location>
</feature>
<comment type="subcellular location">
    <subcellularLocation>
        <location evidence="1">Membrane</location>
        <topology evidence="1">Multi-pass membrane protein</topology>
    </subcellularLocation>
</comment>
<evidence type="ECO:0000256" key="2">
    <source>
        <dbReference type="ARBA" id="ARBA00022692"/>
    </source>
</evidence>
<evidence type="ECO:0000259" key="10">
    <source>
        <dbReference type="PROSITE" id="PS50885"/>
    </source>
</evidence>
<keyword evidence="5 7" id="KW-0807">Transducer</keyword>
<dbReference type="GO" id="GO:0007165">
    <property type="term" value="P:signal transduction"/>
    <property type="evidence" value="ECO:0007669"/>
    <property type="project" value="UniProtKB-KW"/>
</dbReference>
<dbReference type="SUPFAM" id="SSF58104">
    <property type="entry name" value="Methyl-accepting chemotaxis protein (MCP) signaling domain"/>
    <property type="match status" value="1"/>
</dbReference>
<evidence type="ECO:0008006" key="13">
    <source>
        <dbReference type="Google" id="ProtNLM"/>
    </source>
</evidence>
<dbReference type="PANTHER" id="PTHR32089:SF119">
    <property type="entry name" value="METHYL-ACCEPTING CHEMOTAXIS PROTEIN CTPL"/>
    <property type="match status" value="1"/>
</dbReference>
<dbReference type="RefSeq" id="WP_016958532.1">
    <property type="nucleotide sequence ID" value="NZ_AJWN02000032.1"/>
</dbReference>
<evidence type="ECO:0000256" key="6">
    <source>
        <dbReference type="ARBA" id="ARBA00029447"/>
    </source>
</evidence>
<dbReference type="Gene3D" id="6.10.340.10">
    <property type="match status" value="1"/>
</dbReference>
<keyword evidence="3 8" id="KW-1133">Transmembrane helix</keyword>
<dbReference type="SMART" id="SM00283">
    <property type="entry name" value="MA"/>
    <property type="match status" value="1"/>
</dbReference>
<evidence type="ECO:0000256" key="5">
    <source>
        <dbReference type="ARBA" id="ARBA00023224"/>
    </source>
</evidence>
<evidence type="ECO:0000313" key="11">
    <source>
        <dbReference type="EMBL" id="OEE62835.1"/>
    </source>
</evidence>
<organism evidence="11 12">
    <name type="scientific">Enterovibrio norvegicus FF-454</name>
    <dbReference type="NCBI Taxonomy" id="1185651"/>
    <lineage>
        <taxon>Bacteria</taxon>
        <taxon>Pseudomonadati</taxon>
        <taxon>Pseudomonadota</taxon>
        <taxon>Gammaproteobacteria</taxon>
        <taxon>Vibrionales</taxon>
        <taxon>Vibrionaceae</taxon>
        <taxon>Enterovibrio</taxon>
    </lineage>
</organism>
<evidence type="ECO:0000313" key="12">
    <source>
        <dbReference type="Proteomes" id="UP000095039"/>
    </source>
</evidence>
<sequence length="532" mass="59523">MTVRQRLLIAFTLFIASTIGLGSLALWISSRSADAYSEYVNEQLPEVWALMAFERDHRTLLTLSQKIKAQLLFWNEVTPQFDAFKDNYEQSWQALSRYPSLSAWRDEHVEQKQNLDVYVEKLGDAIANQSFYDAGRLVDFDMYSTIDPILLAINEKLTERQAHAQYTANGLIGFLNQQANVIYIGGGVALLMAMVLMLWLRKTVIIRLNNISTALTNIDTESDLSVRIDDHYHDEVSAVARATNNLLEKFNQFVNHIQTRTGELDQQSDTLGNQSRKVSDINEDTRSQITEVAHSLTVMEMATAEIASAMKDTRECISKLAHDNGELQTQMTATEQSIAYSVSTVEKVEVTMASLKQTSEQIASVMDVIESIAQQTNLLALNAAIEAARAGEYGRGFAVVADEVRSLSLRTSESTGDIRTWINDLLARVDAATSLLNDSKQASEDNQKASVQLQQYLGEMNRTFDGLEHRSTEVEVALSSQHREIEQLTERRRDLKRGSQLLTAAISTTNDVSGELSTQSTALTKLTDQFQI</sequence>
<evidence type="ECO:0000256" key="7">
    <source>
        <dbReference type="PROSITE-ProRule" id="PRU00284"/>
    </source>
</evidence>
<evidence type="ECO:0000259" key="9">
    <source>
        <dbReference type="PROSITE" id="PS50111"/>
    </source>
</evidence>
<dbReference type="PROSITE" id="PS50111">
    <property type="entry name" value="CHEMOTAXIS_TRANSDUC_2"/>
    <property type="match status" value="1"/>
</dbReference>
<dbReference type="Gene3D" id="1.10.287.950">
    <property type="entry name" value="Methyl-accepting chemotaxis protein"/>
    <property type="match status" value="1"/>
</dbReference>
<feature type="transmembrane region" description="Helical" evidence="8">
    <location>
        <begin position="181"/>
        <end position="200"/>
    </location>
</feature>
<feature type="domain" description="HAMP" evidence="10">
    <location>
        <begin position="202"/>
        <end position="255"/>
    </location>
</feature>
<dbReference type="PANTHER" id="PTHR32089">
    <property type="entry name" value="METHYL-ACCEPTING CHEMOTAXIS PROTEIN MCPB"/>
    <property type="match status" value="1"/>
</dbReference>
<accession>A0A1E5CBJ7</accession>
<keyword evidence="4 8" id="KW-0472">Membrane</keyword>
<protein>
    <recommendedName>
        <fullName evidence="13">Chemotaxis protein</fullName>
    </recommendedName>
</protein>
<dbReference type="PROSITE" id="PS50885">
    <property type="entry name" value="HAMP"/>
    <property type="match status" value="1"/>
</dbReference>
<keyword evidence="12" id="KW-1185">Reference proteome</keyword>
<keyword evidence="2 8" id="KW-0812">Transmembrane</keyword>